<dbReference type="InterPro" id="IPR023296">
    <property type="entry name" value="Glyco_hydro_beta-prop_sf"/>
</dbReference>
<keyword evidence="4" id="KW-1185">Reference proteome</keyword>
<feature type="domain" description="EGF-like" evidence="2">
    <location>
        <begin position="33"/>
        <end position="73"/>
    </location>
</feature>
<proteinExistence type="predicted"/>
<keyword evidence="1" id="KW-0245">EGF-like domain</keyword>
<sequence length="404" mass="45135">MRASEDSLPSPPVAVMHFFRVLSLIAGATTLPFIRACSTDDDCSLNGLCLPNPSTNATSACQCDPGWFGDDCGRLDLAPATRFTGFNNTNFTSPSHYSNRGNSSWGGQIIQDRDNPKLFHLIYDQFAHGCGLSGWRPTSFIARAESTKGPQGPYTWKQNVTSSFSHNAYVYWSPADEKYLLWRIGVDIPDPTQCGGINKAQWPNNISVSSAPSIRGPWSPFRILVNGTNPAPAPLWTSGNPTKETVLAAEDLNIYTAPTFEGPYNKIHSAPWNTSDSNPYWAEDPFLWRDKRGYWHALAHWMIDITERGQKYPRVGAHMFARNLTGPWTFKLQEAFNSTVAFTDGSTQTFNRRERPKLFFSDDGEVAPLYMVNGVQRMGSTTESYTLVQPVGNRWEEYEKGLGF</sequence>
<evidence type="ECO:0000313" key="4">
    <source>
        <dbReference type="Proteomes" id="UP001521222"/>
    </source>
</evidence>
<dbReference type="CDD" id="cd00053">
    <property type="entry name" value="EGF"/>
    <property type="match status" value="1"/>
</dbReference>
<feature type="disulfide bond" evidence="1">
    <location>
        <begin position="63"/>
        <end position="72"/>
    </location>
</feature>
<dbReference type="PROSITE" id="PS50026">
    <property type="entry name" value="EGF_3"/>
    <property type="match status" value="1"/>
</dbReference>
<evidence type="ECO:0000313" key="3">
    <source>
        <dbReference type="EMBL" id="KAL1609670.1"/>
    </source>
</evidence>
<dbReference type="Gene3D" id="2.10.25.10">
    <property type="entry name" value="Laminin"/>
    <property type="match status" value="1"/>
</dbReference>
<dbReference type="InterPro" id="IPR000742">
    <property type="entry name" value="EGF"/>
</dbReference>
<dbReference type="PROSITE" id="PS00022">
    <property type="entry name" value="EGF_1"/>
    <property type="match status" value="1"/>
</dbReference>
<gene>
    <name evidence="3" type="ORF">SLS59_001179</name>
</gene>
<comment type="caution">
    <text evidence="1">Lacks conserved residue(s) required for the propagation of feature annotation.</text>
</comment>
<dbReference type="SUPFAM" id="SSF75005">
    <property type="entry name" value="Arabinanase/levansucrase/invertase"/>
    <property type="match status" value="1"/>
</dbReference>
<dbReference type="PROSITE" id="PS01186">
    <property type="entry name" value="EGF_2"/>
    <property type="match status" value="1"/>
</dbReference>
<comment type="caution">
    <text evidence="3">The sequence shown here is derived from an EMBL/GenBank/DDBJ whole genome shotgun (WGS) entry which is preliminary data.</text>
</comment>
<evidence type="ECO:0000256" key="1">
    <source>
        <dbReference type="PROSITE-ProRule" id="PRU00076"/>
    </source>
</evidence>
<keyword evidence="1" id="KW-1015">Disulfide bond</keyword>
<dbReference type="EMBL" id="JAKIXB020000003">
    <property type="protein sequence ID" value="KAL1609670.1"/>
    <property type="molecule type" value="Genomic_DNA"/>
</dbReference>
<accession>A0ABR3RZ16</accession>
<dbReference type="Proteomes" id="UP001521222">
    <property type="component" value="Unassembled WGS sequence"/>
</dbReference>
<evidence type="ECO:0000259" key="2">
    <source>
        <dbReference type="PROSITE" id="PS50026"/>
    </source>
</evidence>
<dbReference type="CDD" id="cd08994">
    <property type="entry name" value="GH43_62_32_68_117_130-like"/>
    <property type="match status" value="1"/>
</dbReference>
<protein>
    <recommendedName>
        <fullName evidence="2">EGF-like domain-containing protein</fullName>
    </recommendedName>
</protein>
<reference evidence="3 4" key="1">
    <citation type="submission" date="2024-02" db="EMBL/GenBank/DDBJ databases">
        <title>De novo assembly and annotation of 12 fungi associated with fruit tree decline syndrome in Ontario, Canada.</title>
        <authorList>
            <person name="Sulman M."/>
            <person name="Ellouze W."/>
            <person name="Ilyukhin E."/>
        </authorList>
    </citation>
    <scope>NUCLEOTIDE SEQUENCE [LARGE SCALE GENOMIC DNA]</scope>
    <source>
        <strain evidence="3 4">M97-236</strain>
    </source>
</reference>
<organism evidence="3 4">
    <name type="scientific">Nothophoma quercina</name>
    <dbReference type="NCBI Taxonomy" id="749835"/>
    <lineage>
        <taxon>Eukaryota</taxon>
        <taxon>Fungi</taxon>
        <taxon>Dikarya</taxon>
        <taxon>Ascomycota</taxon>
        <taxon>Pezizomycotina</taxon>
        <taxon>Dothideomycetes</taxon>
        <taxon>Pleosporomycetidae</taxon>
        <taxon>Pleosporales</taxon>
        <taxon>Pleosporineae</taxon>
        <taxon>Didymellaceae</taxon>
        <taxon>Nothophoma</taxon>
    </lineage>
</organism>
<name>A0ABR3RZ16_9PLEO</name>